<name>A0A0P9H1F5_RHOGW</name>
<evidence type="ECO:0000313" key="3">
    <source>
        <dbReference type="EMBL" id="KPV73782.1"/>
    </source>
</evidence>
<dbReference type="InterPro" id="IPR050648">
    <property type="entry name" value="F-box_LRR-repeat"/>
</dbReference>
<evidence type="ECO:0000259" key="2">
    <source>
        <dbReference type="Pfam" id="PF23550"/>
    </source>
</evidence>
<dbReference type="AlphaFoldDB" id="A0A0P9H1F5"/>
<dbReference type="GeneID" id="28978033"/>
<gene>
    <name evidence="3" type="ORF">RHOBADRAFT_54964</name>
</gene>
<dbReference type="SUPFAM" id="SSF52047">
    <property type="entry name" value="RNI-like"/>
    <property type="match status" value="1"/>
</dbReference>
<dbReference type="InterPro" id="IPR056451">
    <property type="entry name" value="Znf_Tbcl_Rhp7"/>
</dbReference>
<sequence length="712" mass="75106">MPPRRRNTHDTAQGGSSAPVTGPRSALTSFLREQGITGNNARLNYSNRRPAPTPSTDATTTTTTTASTTAANSDDDDDTDDASISTSVRLTAAAPDGAASSSSSVTASVPPSTDANAEAGPSTASSSTKKRKGKDTASATAKKHKKKKPDVDGDDFNLAGVPHSAPKKGRYENRLPGSIAVCAECGKKFTVSKYTASNPHGAGVLCAPCTTESIEDRASFPSASKAAAAAKKPPKKKAQRAELETLYTPVPTLQQTCLAVVGQYATDIEALGDIGLKNLDRVAKVLCKNRALTGDNLKLFLEVGHRELRLYDCTLVKDQDLAQISVFCPHLERLALNLCGRLDDDVIDAWRNGFKELRHLSLYAPYLVTANKWVEFLSQCGTDRPELETFELRMSSRFDDASLAALIAHSPSLVTLQLAELGRLTSASLAALHPLSAAAPGGHLASLDLARLGTPQGHVLEDDDVVALLSHVGTGLVSLTLDGNELLTEKVLVDGVKPYCGQLKKLSLADCVEVHTEGVEVLFGATPAPPTGEDKGGEAGEGAGAGAADGEAATDGEREREVEGAESATGVDSDKTPGAALVEATPWSSPGLHTLNLHRLGSLSPLALRALLAHSGRTLRNLSLHSCDELDAPILSDDLARLAPDLEVVDLSFVRATDNFVVQALLGRCKKLRIVFLHGNNRVTADVPRKAGVQLRGLENALHSEIPPDMPW</sequence>
<dbReference type="RefSeq" id="XP_018269831.1">
    <property type="nucleotide sequence ID" value="XM_018417585.1"/>
</dbReference>
<feature type="region of interest" description="Disordered" evidence="1">
    <location>
        <begin position="1"/>
        <end position="172"/>
    </location>
</feature>
<dbReference type="EMBL" id="KQ474082">
    <property type="protein sequence ID" value="KPV73782.1"/>
    <property type="molecule type" value="Genomic_DNA"/>
</dbReference>
<dbReference type="Proteomes" id="UP000053890">
    <property type="component" value="Unassembled WGS sequence"/>
</dbReference>
<proteinExistence type="predicted"/>
<dbReference type="InterPro" id="IPR032675">
    <property type="entry name" value="LRR_dom_sf"/>
</dbReference>
<reference evidence="3 4" key="1">
    <citation type="journal article" date="2015" name="Front. Microbiol.">
        <title>Genome sequence of the plant growth promoting endophytic yeast Rhodotorula graminis WP1.</title>
        <authorList>
            <person name="Firrincieli A."/>
            <person name="Otillar R."/>
            <person name="Salamov A."/>
            <person name="Schmutz J."/>
            <person name="Khan Z."/>
            <person name="Redman R.S."/>
            <person name="Fleck N.D."/>
            <person name="Lindquist E."/>
            <person name="Grigoriev I.V."/>
            <person name="Doty S.L."/>
        </authorList>
    </citation>
    <scope>NUCLEOTIDE SEQUENCE [LARGE SCALE GENOMIC DNA]</scope>
    <source>
        <strain evidence="3 4">WP1</strain>
    </source>
</reference>
<feature type="compositionally biased region" description="Low complexity" evidence="1">
    <location>
        <begin position="54"/>
        <end position="72"/>
    </location>
</feature>
<protein>
    <recommendedName>
        <fullName evidence="2">DNA repair protein rhp7 treble clef domain-containing protein</fullName>
    </recommendedName>
</protein>
<dbReference type="PANTHER" id="PTHR13382:SF69">
    <property type="entry name" value="FI18408P1"/>
    <property type="match status" value="1"/>
</dbReference>
<feature type="domain" description="DNA repair protein rhp7 treble clef" evidence="2">
    <location>
        <begin position="176"/>
        <end position="213"/>
    </location>
</feature>
<dbReference type="GO" id="GO:0005737">
    <property type="term" value="C:cytoplasm"/>
    <property type="evidence" value="ECO:0007669"/>
    <property type="project" value="TreeGrafter"/>
</dbReference>
<feature type="region of interest" description="Disordered" evidence="1">
    <location>
        <begin position="523"/>
        <end position="577"/>
    </location>
</feature>
<evidence type="ECO:0000313" key="4">
    <source>
        <dbReference type="Proteomes" id="UP000053890"/>
    </source>
</evidence>
<dbReference type="STRING" id="578459.A0A0P9H1F5"/>
<feature type="compositionally biased region" description="Polar residues" evidence="1">
    <location>
        <begin position="10"/>
        <end position="19"/>
    </location>
</feature>
<keyword evidence="4" id="KW-1185">Reference proteome</keyword>
<feature type="compositionally biased region" description="Low complexity" evidence="1">
    <location>
        <begin position="82"/>
        <end position="114"/>
    </location>
</feature>
<dbReference type="Gene3D" id="3.80.10.10">
    <property type="entry name" value="Ribonuclease Inhibitor"/>
    <property type="match status" value="2"/>
</dbReference>
<feature type="compositionally biased region" description="Polar residues" evidence="1">
    <location>
        <begin position="36"/>
        <end position="47"/>
    </location>
</feature>
<evidence type="ECO:0000256" key="1">
    <source>
        <dbReference type="SAM" id="MobiDB-lite"/>
    </source>
</evidence>
<dbReference type="OMA" id="ACRHISR"/>
<dbReference type="Pfam" id="PF23550">
    <property type="entry name" value="zf_Tbcl_Rhp7"/>
    <property type="match status" value="1"/>
</dbReference>
<dbReference type="OrthoDB" id="421226at2759"/>
<organism evidence="3 4">
    <name type="scientific">Rhodotorula graminis (strain WP1)</name>
    <dbReference type="NCBI Taxonomy" id="578459"/>
    <lineage>
        <taxon>Eukaryota</taxon>
        <taxon>Fungi</taxon>
        <taxon>Dikarya</taxon>
        <taxon>Basidiomycota</taxon>
        <taxon>Pucciniomycotina</taxon>
        <taxon>Microbotryomycetes</taxon>
        <taxon>Sporidiobolales</taxon>
        <taxon>Sporidiobolaceae</taxon>
        <taxon>Rhodotorula</taxon>
    </lineage>
</organism>
<accession>A0A0P9H1F5</accession>
<dbReference type="PANTHER" id="PTHR13382">
    <property type="entry name" value="MITOCHONDRIAL ATP SYNTHASE COUPLING FACTOR B"/>
    <property type="match status" value="1"/>
</dbReference>